<feature type="region of interest" description="Disordered" evidence="8">
    <location>
        <begin position="356"/>
        <end position="378"/>
    </location>
</feature>
<comment type="function">
    <text evidence="7">Functions as a peptidoglycan terminase that cleaves nascent peptidoglycan strands endolytically to terminate their elongation.</text>
</comment>
<dbReference type="NCBIfam" id="TIGR00247">
    <property type="entry name" value="endolytic transglycosylase MltG"/>
    <property type="match status" value="1"/>
</dbReference>
<dbReference type="HAMAP" id="MF_02065">
    <property type="entry name" value="MltG"/>
    <property type="match status" value="1"/>
</dbReference>
<dbReference type="Gene3D" id="3.30.160.60">
    <property type="entry name" value="Classic Zinc Finger"/>
    <property type="match status" value="1"/>
</dbReference>
<keyword evidence="1 7" id="KW-1003">Cell membrane</keyword>
<keyword evidence="4 7" id="KW-0472">Membrane</keyword>
<dbReference type="GO" id="GO:0008932">
    <property type="term" value="F:lytic endotransglycosylase activity"/>
    <property type="evidence" value="ECO:0007669"/>
    <property type="project" value="UniProtKB-UniRule"/>
</dbReference>
<sequence>MVCRASHTGYPNLGKAGFKLKLFVKIFAKIIVLAVFFLVAVGGWGYFTLQSTLDQPLRIDVADTLEVPAGSTPAGVFAGLEQRGVIERANWVRRYWQWQMPETVLQVGEYRLEPEMTVQQVLVMLQRGEVVQRSITLVEGWNFNQFRDVLAQAERLEQTLPRDWSNEQVMAELDLAEDHPEGLFFPDTYLYTLGMSDRDILLRAYQRMQGVLEAAWEQRVEGLPIDSPYEALILASIIEKETGVPHERGEIAGVFTRRLQKGMRLQTDPTVIYGMGENWQGNIRRSDLRRATPYNTYTIDGLPPTPIAMPGREALLAAVNPLPGKSLFFVARGDGSHVFSETLQQHNKAVRHYQILRRTPNYRSSPPPAGSTDNGTAQ</sequence>
<protein>
    <recommendedName>
        <fullName evidence="7">Endolytic murein transglycosylase</fullName>
        <ecNumber evidence="7">4.2.2.29</ecNumber>
    </recommendedName>
    <alternativeName>
        <fullName evidence="7">Peptidoglycan lytic transglycosylase</fullName>
    </alternativeName>
    <alternativeName>
        <fullName evidence="7">Peptidoglycan polymerization terminase</fullName>
    </alternativeName>
</protein>
<evidence type="ECO:0000256" key="3">
    <source>
        <dbReference type="ARBA" id="ARBA00022989"/>
    </source>
</evidence>
<dbReference type="CDD" id="cd08010">
    <property type="entry name" value="MltG_like"/>
    <property type="match status" value="1"/>
</dbReference>
<comment type="catalytic activity">
    <reaction evidence="7">
        <text>a peptidoglycan chain = a peptidoglycan chain with N-acetyl-1,6-anhydromuramyl-[peptide] at the reducing end + a peptidoglycan chain with N-acetylglucosamine at the non-reducing end.</text>
        <dbReference type="EC" id="4.2.2.29"/>
    </reaction>
</comment>
<keyword evidence="7" id="KW-0997">Cell inner membrane</keyword>
<evidence type="ECO:0000256" key="6">
    <source>
        <dbReference type="ARBA" id="ARBA00023316"/>
    </source>
</evidence>
<dbReference type="Gene3D" id="3.30.1490.480">
    <property type="entry name" value="Endolytic murein transglycosylase"/>
    <property type="match status" value="1"/>
</dbReference>
<evidence type="ECO:0000256" key="7">
    <source>
        <dbReference type="HAMAP-Rule" id="MF_02065"/>
    </source>
</evidence>
<dbReference type="PANTHER" id="PTHR30518">
    <property type="entry name" value="ENDOLYTIC MUREIN TRANSGLYCOSYLASE"/>
    <property type="match status" value="1"/>
</dbReference>
<evidence type="ECO:0000256" key="8">
    <source>
        <dbReference type="SAM" id="MobiDB-lite"/>
    </source>
</evidence>
<keyword evidence="3 7" id="KW-1133">Transmembrane helix</keyword>
<dbReference type="GO" id="GO:0071555">
    <property type="term" value="P:cell wall organization"/>
    <property type="evidence" value="ECO:0007669"/>
    <property type="project" value="UniProtKB-KW"/>
</dbReference>
<evidence type="ECO:0000256" key="1">
    <source>
        <dbReference type="ARBA" id="ARBA00022475"/>
    </source>
</evidence>
<dbReference type="GO" id="GO:0005886">
    <property type="term" value="C:plasma membrane"/>
    <property type="evidence" value="ECO:0007669"/>
    <property type="project" value="UniProtKB-SubCell"/>
</dbReference>
<dbReference type="Proteomes" id="UP000243426">
    <property type="component" value="Chromosome I"/>
</dbReference>
<evidence type="ECO:0000256" key="5">
    <source>
        <dbReference type="ARBA" id="ARBA00023239"/>
    </source>
</evidence>
<feature type="transmembrane region" description="Helical" evidence="7">
    <location>
        <begin position="26"/>
        <end position="47"/>
    </location>
</feature>
<keyword evidence="6 7" id="KW-0961">Cell wall biogenesis/degradation</keyword>
<keyword evidence="10" id="KW-1185">Reference proteome</keyword>
<dbReference type="STRING" id="797277.SAMN05216198_1805"/>
<dbReference type="PANTHER" id="PTHR30518:SF2">
    <property type="entry name" value="ENDOLYTIC MUREIN TRANSGLYCOSYLASE"/>
    <property type="match status" value="1"/>
</dbReference>
<keyword evidence="5 7" id="KW-0456">Lyase</keyword>
<dbReference type="EC" id="4.2.2.29" evidence="7"/>
<feature type="site" description="Important for catalytic activity" evidence="7">
    <location>
        <position position="241"/>
    </location>
</feature>
<keyword evidence="2 7" id="KW-0812">Transmembrane</keyword>
<dbReference type="EMBL" id="LT629748">
    <property type="protein sequence ID" value="SDS37424.1"/>
    <property type="molecule type" value="Genomic_DNA"/>
</dbReference>
<comment type="similarity">
    <text evidence="7">Belongs to the transglycosylase MltG family.</text>
</comment>
<dbReference type="Pfam" id="PF02618">
    <property type="entry name" value="YceG"/>
    <property type="match status" value="1"/>
</dbReference>
<dbReference type="InterPro" id="IPR003770">
    <property type="entry name" value="MLTG-like"/>
</dbReference>
<dbReference type="GO" id="GO:0009252">
    <property type="term" value="P:peptidoglycan biosynthetic process"/>
    <property type="evidence" value="ECO:0007669"/>
    <property type="project" value="UniProtKB-UniRule"/>
</dbReference>
<gene>
    <name evidence="7" type="primary">mltG</name>
    <name evidence="9" type="ORF">SAMN05216198_1805</name>
</gene>
<reference evidence="10" key="1">
    <citation type="submission" date="2016-10" db="EMBL/GenBank/DDBJ databases">
        <authorList>
            <person name="Varghese N."/>
            <person name="Submissions S."/>
        </authorList>
    </citation>
    <scope>NUCLEOTIDE SEQUENCE [LARGE SCALE GENOMIC DNA]</scope>
    <source>
        <strain evidence="10">2SM5</strain>
    </source>
</reference>
<organism evidence="9 10">
    <name type="scientific">Halopseudomonas litoralis</name>
    <dbReference type="NCBI Taxonomy" id="797277"/>
    <lineage>
        <taxon>Bacteria</taxon>
        <taxon>Pseudomonadati</taxon>
        <taxon>Pseudomonadota</taxon>
        <taxon>Gammaproteobacteria</taxon>
        <taxon>Pseudomonadales</taxon>
        <taxon>Pseudomonadaceae</taxon>
        <taxon>Halopseudomonas</taxon>
    </lineage>
</organism>
<name>A0A1H1RNZ5_9GAMM</name>
<evidence type="ECO:0000313" key="9">
    <source>
        <dbReference type="EMBL" id="SDS37424.1"/>
    </source>
</evidence>
<evidence type="ECO:0000313" key="10">
    <source>
        <dbReference type="Proteomes" id="UP000243426"/>
    </source>
</evidence>
<evidence type="ECO:0000256" key="4">
    <source>
        <dbReference type="ARBA" id="ARBA00023136"/>
    </source>
</evidence>
<accession>A0A1H1RNZ5</accession>
<comment type="subcellular location">
    <subcellularLocation>
        <location evidence="7">Cell inner membrane</location>
        <topology evidence="7">Single-pass membrane protein</topology>
    </subcellularLocation>
</comment>
<proteinExistence type="inferred from homology"/>
<dbReference type="AlphaFoldDB" id="A0A1H1RNZ5"/>
<evidence type="ECO:0000256" key="2">
    <source>
        <dbReference type="ARBA" id="ARBA00022692"/>
    </source>
</evidence>